<evidence type="ECO:0000259" key="2">
    <source>
        <dbReference type="Pfam" id="PF20780"/>
    </source>
</evidence>
<gene>
    <name evidence="4" type="ORF">DWY53_22420</name>
</gene>
<dbReference type="AlphaFoldDB" id="A0A395UKE2"/>
<proteinExistence type="predicted"/>
<name>A0A395UKE2_PHOVU</name>
<evidence type="ECO:0000313" key="5">
    <source>
        <dbReference type="Proteomes" id="UP000266497"/>
    </source>
</evidence>
<protein>
    <submittedName>
        <fullName evidence="4">Uncharacterized protein</fullName>
    </submittedName>
</protein>
<feature type="domain" description="Type VI secretion system TssR-like VWA" evidence="3">
    <location>
        <begin position="296"/>
        <end position="499"/>
    </location>
</feature>
<sequence length="500" mass="56772">MKKNCISTLIKGGWICGCIICMASCGPVHRFTRIKNVPREYMRNYSIEGVKAPRSQTLPKHTPWIVFANEAGTTYLSPSGKNEMQSVKYMDAFLVIKRKGDWLRLIRYDPTILKNGKLKEWKQAKYCGWINQNDLLLTRSGFTDIVTGFKNKQVVMLNDSVALATPKTYFANDSVKLFKNTDLTQEAGKIPFYSVVYPYQISEDKGCTLVADKPQLDADSIGHAVIGWIDERLLTAPEQQLHIDITSLPDSTLVFKDRERKDTLPLSSNDLKRKLQLSASQPAIRYSPVLSYRNNDTSFCFKTRLPMPVIDKRESYVLNVNGNPIYYGTFKNKIEKDLQKINLMFVLEGKENTIQRFPAVVNAIQGLQSQLVNDDSFSFRFGAVLTFNEPDSRKDPICKLTPDYMELLDFLSAKARNAEQLKPTYGRFGSWSGLRIGVEQFNKCPDETNILVVIGDKGFNSEWADSTLVNKLVKNNCRMIGFQLYGGEPDNFNNFVLQIG</sequence>
<dbReference type="EMBL" id="QRUD01000118">
    <property type="protein sequence ID" value="RGR30797.1"/>
    <property type="molecule type" value="Genomic_DNA"/>
</dbReference>
<dbReference type="RefSeq" id="WP_276527935.1">
    <property type="nucleotide sequence ID" value="NZ_QRUD01000118.1"/>
</dbReference>
<feature type="domain" description="Type VI secretion system TssR-like second" evidence="2">
    <location>
        <begin position="151"/>
        <end position="235"/>
    </location>
</feature>
<evidence type="ECO:0000259" key="1">
    <source>
        <dbReference type="Pfam" id="PF17643"/>
    </source>
</evidence>
<dbReference type="Pfam" id="PF17643">
    <property type="entry name" value="TssR"/>
    <property type="match status" value="1"/>
</dbReference>
<evidence type="ECO:0000259" key="3">
    <source>
        <dbReference type="Pfam" id="PF20782"/>
    </source>
</evidence>
<dbReference type="InterPro" id="IPR040530">
    <property type="entry name" value="T6SS_TssR-like_N"/>
</dbReference>
<evidence type="ECO:0000313" key="4">
    <source>
        <dbReference type="EMBL" id="RGR30797.1"/>
    </source>
</evidence>
<accession>A0A395UKE2</accession>
<dbReference type="InterPro" id="IPR049360">
    <property type="entry name" value="T6SS_TssR-like_VWA"/>
</dbReference>
<dbReference type="Pfam" id="PF20780">
    <property type="entry name" value="TssR_M"/>
    <property type="match status" value="1"/>
</dbReference>
<dbReference type="Proteomes" id="UP000266497">
    <property type="component" value="Unassembled WGS sequence"/>
</dbReference>
<feature type="domain" description="Type VI secretion system TssR-like N-terminal barrel" evidence="1">
    <location>
        <begin position="35"/>
        <end position="137"/>
    </location>
</feature>
<organism evidence="4 5">
    <name type="scientific">Phocaeicola vulgatus</name>
    <name type="common">Bacteroides vulgatus</name>
    <dbReference type="NCBI Taxonomy" id="821"/>
    <lineage>
        <taxon>Bacteria</taxon>
        <taxon>Pseudomonadati</taxon>
        <taxon>Bacteroidota</taxon>
        <taxon>Bacteroidia</taxon>
        <taxon>Bacteroidales</taxon>
        <taxon>Bacteroidaceae</taxon>
        <taxon>Phocaeicola</taxon>
    </lineage>
</organism>
<feature type="non-terminal residue" evidence="4">
    <location>
        <position position="500"/>
    </location>
</feature>
<comment type="caution">
    <text evidence="4">The sequence shown here is derived from an EMBL/GenBank/DDBJ whole genome shotgun (WGS) entry which is preliminary data.</text>
</comment>
<dbReference type="Pfam" id="PF20782">
    <property type="entry name" value="TssR_VWA"/>
    <property type="match status" value="1"/>
</dbReference>
<reference evidence="4 5" key="1">
    <citation type="submission" date="2018-08" db="EMBL/GenBank/DDBJ databases">
        <title>A genome reference for cultivated species of the human gut microbiota.</title>
        <authorList>
            <person name="Zou Y."/>
            <person name="Xue W."/>
            <person name="Luo G."/>
        </authorList>
    </citation>
    <scope>NUCLEOTIDE SEQUENCE [LARGE SCALE GENOMIC DNA]</scope>
    <source>
        <strain evidence="4 5">AF25-30LB</strain>
    </source>
</reference>
<dbReference type="InterPro" id="IPR049359">
    <property type="entry name" value="T6SS_TssR-like_dom_2"/>
</dbReference>